<keyword evidence="1" id="KW-0472">Membrane</keyword>
<keyword evidence="3" id="KW-1185">Reference proteome</keyword>
<keyword evidence="1" id="KW-0812">Transmembrane</keyword>
<accession>A0A5K7SBG1</accession>
<gene>
    <name evidence="2" type="ORF">AQPE_3091</name>
</gene>
<dbReference type="Proteomes" id="UP001193389">
    <property type="component" value="Chromosome"/>
</dbReference>
<name>A0A5K7SBG1_9BACT</name>
<keyword evidence="1" id="KW-1133">Transmembrane helix</keyword>
<feature type="transmembrane region" description="Helical" evidence="1">
    <location>
        <begin position="28"/>
        <end position="46"/>
    </location>
</feature>
<evidence type="ECO:0000313" key="3">
    <source>
        <dbReference type="Proteomes" id="UP001193389"/>
    </source>
</evidence>
<organism evidence="2 3">
    <name type="scientific">Aquipluma nitroreducens</name>
    <dbReference type="NCBI Taxonomy" id="2010828"/>
    <lineage>
        <taxon>Bacteria</taxon>
        <taxon>Pseudomonadati</taxon>
        <taxon>Bacteroidota</taxon>
        <taxon>Bacteroidia</taxon>
        <taxon>Marinilabiliales</taxon>
        <taxon>Prolixibacteraceae</taxon>
        <taxon>Aquipluma</taxon>
    </lineage>
</organism>
<reference evidence="2" key="1">
    <citation type="journal article" date="2020" name="Int. J. Syst. Evol. Microbiol.">
        <title>Aquipluma nitroreducens gen. nov. sp. nov., a novel facultatively anaerobic bacterium isolated from a freshwater lake.</title>
        <authorList>
            <person name="Watanabe M."/>
            <person name="Kojima H."/>
            <person name="Fukui M."/>
        </authorList>
    </citation>
    <scope>NUCLEOTIDE SEQUENCE</scope>
    <source>
        <strain evidence="2">MeG22</strain>
    </source>
</reference>
<proteinExistence type="predicted"/>
<dbReference type="KEGG" id="anf:AQPE_3091"/>
<evidence type="ECO:0000313" key="2">
    <source>
        <dbReference type="EMBL" id="BBE18921.1"/>
    </source>
</evidence>
<protein>
    <submittedName>
        <fullName evidence="2">Uncharacterized protein</fullName>
    </submittedName>
</protein>
<dbReference type="AlphaFoldDB" id="A0A5K7SBG1"/>
<sequence length="59" mass="6505">MPDIAFVRIVGNTIIDEIAAACFRNNRLEASFCFVIVSLLVDLILASAKLTTMRTFAID</sequence>
<dbReference type="EMBL" id="AP018694">
    <property type="protein sequence ID" value="BBE18921.1"/>
    <property type="molecule type" value="Genomic_DNA"/>
</dbReference>
<evidence type="ECO:0000256" key="1">
    <source>
        <dbReference type="SAM" id="Phobius"/>
    </source>
</evidence>